<dbReference type="Proteomes" id="UP000290439">
    <property type="component" value="Chromosome"/>
</dbReference>
<dbReference type="PANTHER" id="PTHR38011">
    <property type="entry name" value="DIHYDROFOLATE REDUCTASE FAMILY PROTEIN (AFU_ORTHOLOGUE AFUA_8G06820)"/>
    <property type="match status" value="1"/>
</dbReference>
<sequence>MPKVRATISCSLDGFVAGPNQSVENPLGENGERLHDWMFATRAGRAMIDEEGGATGIDNDIVATHNDGIGASIMGRNMFGPVRGAWPDHDWTGWWGENPPFHHDVFVLTHHPRPSVPMAGATTFHFIDATPEEALRQAFSAADGRDVRIAGGAATLRQFIRDGLIDELILSVVPVLLGSGERLFDDLGTLPGYHVAVLAGSPAVSHMRITRHTSD</sequence>
<dbReference type="InterPro" id="IPR050765">
    <property type="entry name" value="Riboflavin_Biosynth_HTPR"/>
</dbReference>
<proteinExistence type="predicted"/>
<evidence type="ECO:0000313" key="3">
    <source>
        <dbReference type="Proteomes" id="UP000290439"/>
    </source>
</evidence>
<dbReference type="Gene3D" id="3.40.430.10">
    <property type="entry name" value="Dihydrofolate Reductase, subunit A"/>
    <property type="match status" value="1"/>
</dbReference>
<dbReference type="GO" id="GO:0009231">
    <property type="term" value="P:riboflavin biosynthetic process"/>
    <property type="evidence" value="ECO:0007669"/>
    <property type="project" value="InterPro"/>
</dbReference>
<dbReference type="RefSeq" id="WP_130917335.1">
    <property type="nucleotide sequence ID" value="NZ_LR215973.1"/>
</dbReference>
<dbReference type="Pfam" id="PF01872">
    <property type="entry name" value="RibD_C"/>
    <property type="match status" value="1"/>
</dbReference>
<gene>
    <name evidence="2" type="primary">yyaP_5</name>
    <name evidence="2" type="ORF">NCTC10797_02645</name>
</gene>
<organism evidence="2 3">
    <name type="scientific">Nocardia cyriacigeorgica</name>
    <dbReference type="NCBI Taxonomy" id="135487"/>
    <lineage>
        <taxon>Bacteria</taxon>
        <taxon>Bacillati</taxon>
        <taxon>Actinomycetota</taxon>
        <taxon>Actinomycetes</taxon>
        <taxon>Mycobacteriales</taxon>
        <taxon>Nocardiaceae</taxon>
        <taxon>Nocardia</taxon>
    </lineage>
</organism>
<dbReference type="SUPFAM" id="SSF53597">
    <property type="entry name" value="Dihydrofolate reductase-like"/>
    <property type="match status" value="1"/>
</dbReference>
<dbReference type="EMBL" id="LR215973">
    <property type="protein sequence ID" value="VFA98866.1"/>
    <property type="molecule type" value="Genomic_DNA"/>
</dbReference>
<evidence type="ECO:0000313" key="2">
    <source>
        <dbReference type="EMBL" id="VFA98866.1"/>
    </source>
</evidence>
<dbReference type="PANTHER" id="PTHR38011:SF12">
    <property type="entry name" value="BIFUNCTIONAL DEAMINASE-REDUCTASE DOMAIN PROTEIN"/>
    <property type="match status" value="1"/>
</dbReference>
<dbReference type="GO" id="GO:0008703">
    <property type="term" value="F:5-amino-6-(5-phosphoribosylamino)uracil reductase activity"/>
    <property type="evidence" value="ECO:0007669"/>
    <property type="project" value="InterPro"/>
</dbReference>
<protein>
    <submittedName>
        <fullName evidence="2">RibD C-terminal domain</fullName>
    </submittedName>
</protein>
<evidence type="ECO:0000259" key="1">
    <source>
        <dbReference type="Pfam" id="PF01872"/>
    </source>
</evidence>
<dbReference type="AlphaFoldDB" id="A0A4U8VYV4"/>
<accession>A0A4U8VYV4</accession>
<dbReference type="InterPro" id="IPR024072">
    <property type="entry name" value="DHFR-like_dom_sf"/>
</dbReference>
<feature type="domain" description="Bacterial bifunctional deaminase-reductase C-terminal" evidence="1">
    <location>
        <begin position="2"/>
        <end position="189"/>
    </location>
</feature>
<name>A0A4U8VYV4_9NOCA</name>
<reference evidence="2 3" key="1">
    <citation type="submission" date="2019-02" db="EMBL/GenBank/DDBJ databases">
        <authorList>
            <consortium name="Pathogen Informatics"/>
        </authorList>
    </citation>
    <scope>NUCLEOTIDE SEQUENCE [LARGE SCALE GENOMIC DNA]</scope>
    <source>
        <strain evidence="2 3">3012STDY6756504</strain>
    </source>
</reference>
<dbReference type="InterPro" id="IPR002734">
    <property type="entry name" value="RibDG_C"/>
</dbReference>